<evidence type="ECO:0000313" key="3">
    <source>
        <dbReference type="Proteomes" id="UP000887574"/>
    </source>
</evidence>
<dbReference type="SMART" id="SM00228">
    <property type="entry name" value="PDZ"/>
    <property type="match status" value="3"/>
</dbReference>
<feature type="domain" description="PDZ" evidence="2">
    <location>
        <begin position="202"/>
        <end position="278"/>
    </location>
</feature>
<dbReference type="GO" id="GO:0007155">
    <property type="term" value="P:cell adhesion"/>
    <property type="evidence" value="ECO:0007669"/>
    <property type="project" value="TreeGrafter"/>
</dbReference>
<dbReference type="PANTHER" id="PTHR16484">
    <property type="entry name" value="PARTITIONING DEFECTIVE 3 RELATED"/>
    <property type="match status" value="1"/>
</dbReference>
<dbReference type="GO" id="GO:0005912">
    <property type="term" value="C:adherens junction"/>
    <property type="evidence" value="ECO:0007669"/>
    <property type="project" value="TreeGrafter"/>
</dbReference>
<feature type="compositionally biased region" description="Polar residues" evidence="1">
    <location>
        <begin position="845"/>
        <end position="860"/>
    </location>
</feature>
<dbReference type="GO" id="GO:0035091">
    <property type="term" value="F:phosphatidylinositol binding"/>
    <property type="evidence" value="ECO:0007669"/>
    <property type="project" value="TreeGrafter"/>
</dbReference>
<protein>
    <submittedName>
        <fullName evidence="4">PDZ domain-containing protein</fullName>
    </submittedName>
</protein>
<dbReference type="GO" id="GO:0030010">
    <property type="term" value="P:establishment of cell polarity"/>
    <property type="evidence" value="ECO:0007669"/>
    <property type="project" value="TreeGrafter"/>
</dbReference>
<feature type="compositionally biased region" description="Basic and acidic residues" evidence="1">
    <location>
        <begin position="935"/>
        <end position="949"/>
    </location>
</feature>
<feature type="region of interest" description="Disordered" evidence="1">
    <location>
        <begin position="827"/>
        <end position="860"/>
    </location>
</feature>
<feature type="domain" description="PDZ" evidence="2">
    <location>
        <begin position="330"/>
        <end position="412"/>
    </location>
</feature>
<sequence length="1182" mass="131818">MINQFSSRPLEDYVTVLAIYDDPPSSSQPSSSASYRRFGSSSNFRSEQRVKSSKSHRSISVAQNSPTIISVDSSDGQTSVHTVYVEPAANEVDVVEVTTLDEPPSCGLQVISNNNIFAVRTNMSANSSPIFLRKVTEEKSEKESRSVSMDPSPAHISFRSNARKSRFTDAFLDAKERLEQEFEQGANISAFSSGSSNFRYSKILLSSETVNVPTGIEVSAVPDPDKPNRIIAVEVVRMEDSGRVAEDGRMKVGDQITEINGHSCREMSLARARLYLRDLEQLPEPSLAFNRQIETVHTGESTEHPSSIIVKPIKTALQQGNTSKIGETLDLVVKKSNDGFGFSFAGRFNAMNEHLFYVKTIKSGGASCGILKIGDRLLKIDGKDLSSLQQSDVTALLKSKKSGDSIDILVSRVPEHLADEENHPIRTPETLKNTPSVTFKDEKETSGLELDQHLYSYLARKLGDTGCELVELHIALNDSPSAGLGISLKAQRIYNDGLASDSGLYIRSVLHGSAAYKDGRLRIDDRLVAIQDVNLLKYKLNGEALEAFIKCLSMMPTNAYSVKVFVARKKNEKGSETQTEFVINRTVIPPSKQDVEPSSTGQLKHRGIDESESDISVVQDDTDAFVRDTVTRKSISEKRPLGVHNDPSHLQTYQRIKHNRQTSAPAIDSLLRVSPSQTQAGYVKNRRRRSLGNSLAPHNNRMSIPPLETAHKMDNLVAKPQRPLTYYCQTSLTTKEDLKDRKFDFVEKKLATSASFTHAKEHLRTKKTSKFWGIFRSSGSKVSKEAKILYAVNVDTQEMIDQENLDSSPKRRSASIETFTAGRSFDSRAKKEKKIVSPPVHRRIQSSALPKTGIPSSVSQPALGSAFKNYERAPISSISHLKEDKNKAQRRKSTGSGFLKFLHKVGPSASTADHFHVGDEKRDGVQYSTYNNQEDYDHRAQDYERREDMPPQAYPKNPYSSPQESRRRPPPPPYHGSPIYATTTYPYHQRVYSVQEPPHNYRQMRYQDPRALNRPTCLHTTQNPRGSREAPIYDNPLLFGCYKLPPPPIYIPPPAMVLQPSQHHHKPSKSCQPPSDYYDSFNAWFAYSEALSGGLGPATPIPPHHKSRREPQAAAPRSPHPPPRPGNASTRPPAWAQESEKRGQPASIHLTRIRVIPISSHLQPILDKFLIKVKNFRGVSIL</sequence>
<reference evidence="4" key="1">
    <citation type="submission" date="2022-11" db="UniProtKB">
        <authorList>
            <consortium name="WormBaseParasite"/>
        </authorList>
    </citation>
    <scope>IDENTIFICATION</scope>
</reference>
<dbReference type="AlphaFoldDB" id="A0A915CS82"/>
<feature type="compositionally biased region" description="Basic and acidic residues" evidence="1">
    <location>
        <begin position="913"/>
        <end position="924"/>
    </location>
</feature>
<dbReference type="GO" id="GO:0043296">
    <property type="term" value="C:apical junction complex"/>
    <property type="evidence" value="ECO:0007669"/>
    <property type="project" value="TreeGrafter"/>
</dbReference>
<dbReference type="GO" id="GO:0051660">
    <property type="term" value="P:establishment of centrosome localization"/>
    <property type="evidence" value="ECO:0007669"/>
    <property type="project" value="TreeGrafter"/>
</dbReference>
<dbReference type="GO" id="GO:0005938">
    <property type="term" value="C:cell cortex"/>
    <property type="evidence" value="ECO:0007669"/>
    <property type="project" value="TreeGrafter"/>
</dbReference>
<dbReference type="GO" id="GO:0016324">
    <property type="term" value="C:apical plasma membrane"/>
    <property type="evidence" value="ECO:0007669"/>
    <property type="project" value="TreeGrafter"/>
</dbReference>
<organism evidence="3 4">
    <name type="scientific">Ditylenchus dipsaci</name>
    <dbReference type="NCBI Taxonomy" id="166011"/>
    <lineage>
        <taxon>Eukaryota</taxon>
        <taxon>Metazoa</taxon>
        <taxon>Ecdysozoa</taxon>
        <taxon>Nematoda</taxon>
        <taxon>Chromadorea</taxon>
        <taxon>Rhabditida</taxon>
        <taxon>Tylenchina</taxon>
        <taxon>Tylenchomorpha</taxon>
        <taxon>Sphaerularioidea</taxon>
        <taxon>Anguinidae</taxon>
        <taxon>Anguininae</taxon>
        <taxon>Ditylenchus</taxon>
    </lineage>
</organism>
<feature type="compositionally biased region" description="Basic and acidic residues" evidence="1">
    <location>
        <begin position="136"/>
        <end position="145"/>
    </location>
</feature>
<evidence type="ECO:0000313" key="4">
    <source>
        <dbReference type="WBParaSite" id="jg11576.2"/>
    </source>
</evidence>
<feature type="region of interest" description="Disordered" evidence="1">
    <location>
        <begin position="590"/>
        <end position="613"/>
    </location>
</feature>
<feature type="domain" description="PDZ" evidence="2">
    <location>
        <begin position="473"/>
        <end position="537"/>
    </location>
</feature>
<keyword evidence="3" id="KW-1185">Reference proteome</keyword>
<dbReference type="GO" id="GO:0000226">
    <property type="term" value="P:microtubule cytoskeleton organization"/>
    <property type="evidence" value="ECO:0007669"/>
    <property type="project" value="TreeGrafter"/>
</dbReference>
<feature type="region of interest" description="Disordered" evidence="1">
    <location>
        <begin position="1096"/>
        <end position="1146"/>
    </location>
</feature>
<dbReference type="Proteomes" id="UP000887574">
    <property type="component" value="Unplaced"/>
</dbReference>
<dbReference type="InterPro" id="IPR036034">
    <property type="entry name" value="PDZ_sf"/>
</dbReference>
<dbReference type="SUPFAM" id="SSF50156">
    <property type="entry name" value="PDZ domain-like"/>
    <property type="match status" value="3"/>
</dbReference>
<dbReference type="InterPro" id="IPR052213">
    <property type="entry name" value="PAR3"/>
</dbReference>
<feature type="compositionally biased region" description="Low complexity" evidence="1">
    <location>
        <begin position="23"/>
        <end position="42"/>
    </location>
</feature>
<dbReference type="PROSITE" id="PS50106">
    <property type="entry name" value="PDZ"/>
    <property type="match status" value="3"/>
</dbReference>
<accession>A0A915CS82</accession>
<dbReference type="GO" id="GO:0008104">
    <property type="term" value="P:intracellular protein localization"/>
    <property type="evidence" value="ECO:0007669"/>
    <property type="project" value="TreeGrafter"/>
</dbReference>
<feature type="region of interest" description="Disordered" evidence="1">
    <location>
        <begin position="909"/>
        <end position="981"/>
    </location>
</feature>
<evidence type="ECO:0000259" key="2">
    <source>
        <dbReference type="PROSITE" id="PS50106"/>
    </source>
</evidence>
<feature type="region of interest" description="Disordered" evidence="1">
    <location>
        <begin position="136"/>
        <end position="155"/>
    </location>
</feature>
<dbReference type="Pfam" id="PF00595">
    <property type="entry name" value="PDZ"/>
    <property type="match status" value="2"/>
</dbReference>
<dbReference type="GO" id="GO:0045197">
    <property type="term" value="P:establishment or maintenance of epithelial cell apical/basal polarity"/>
    <property type="evidence" value="ECO:0007669"/>
    <property type="project" value="TreeGrafter"/>
</dbReference>
<feature type="region of interest" description="Disordered" evidence="1">
    <location>
        <begin position="687"/>
        <end position="706"/>
    </location>
</feature>
<dbReference type="InterPro" id="IPR001478">
    <property type="entry name" value="PDZ"/>
</dbReference>
<dbReference type="WBParaSite" id="jg11576.2">
    <property type="protein sequence ID" value="jg11576.2"/>
    <property type="gene ID" value="jg11576"/>
</dbReference>
<feature type="region of interest" description="Disordered" evidence="1">
    <location>
        <begin position="23"/>
        <end position="61"/>
    </location>
</feature>
<evidence type="ECO:0000256" key="1">
    <source>
        <dbReference type="SAM" id="MobiDB-lite"/>
    </source>
</evidence>
<feature type="compositionally biased region" description="Polar residues" evidence="1">
    <location>
        <begin position="691"/>
        <end position="702"/>
    </location>
</feature>
<dbReference type="Gene3D" id="2.30.42.10">
    <property type="match status" value="3"/>
</dbReference>
<proteinExistence type="predicted"/>
<dbReference type="PANTHER" id="PTHR16484:SF17">
    <property type="entry name" value="BAZOOKA, ISOFORM B"/>
    <property type="match status" value="1"/>
</dbReference>
<name>A0A915CS82_9BILA</name>